<proteinExistence type="predicted"/>
<gene>
    <name evidence="1" type="ORF">N7515_005757</name>
</gene>
<reference evidence="1" key="1">
    <citation type="submission" date="2022-11" db="EMBL/GenBank/DDBJ databases">
        <authorList>
            <person name="Petersen C."/>
        </authorList>
    </citation>
    <scope>NUCLEOTIDE SEQUENCE</scope>
    <source>
        <strain evidence="1">IBT 22155</strain>
    </source>
</reference>
<dbReference type="RefSeq" id="XP_056520097.1">
    <property type="nucleotide sequence ID" value="XM_056666501.1"/>
</dbReference>
<comment type="caution">
    <text evidence="1">The sequence shown here is derived from an EMBL/GenBank/DDBJ whole genome shotgun (WGS) entry which is preliminary data.</text>
</comment>
<evidence type="ECO:0000313" key="1">
    <source>
        <dbReference type="EMBL" id="KAJ5129718.1"/>
    </source>
</evidence>
<dbReference type="GeneID" id="81405671"/>
<dbReference type="EMBL" id="JAPQKL010000005">
    <property type="protein sequence ID" value="KAJ5129718.1"/>
    <property type="molecule type" value="Genomic_DNA"/>
</dbReference>
<organism evidence="1 2">
    <name type="scientific">Penicillium bovifimosum</name>
    <dbReference type="NCBI Taxonomy" id="126998"/>
    <lineage>
        <taxon>Eukaryota</taxon>
        <taxon>Fungi</taxon>
        <taxon>Dikarya</taxon>
        <taxon>Ascomycota</taxon>
        <taxon>Pezizomycotina</taxon>
        <taxon>Eurotiomycetes</taxon>
        <taxon>Eurotiomycetidae</taxon>
        <taxon>Eurotiales</taxon>
        <taxon>Aspergillaceae</taxon>
        <taxon>Penicillium</taxon>
    </lineage>
</organism>
<accession>A0A9W9GTN5</accession>
<dbReference type="OrthoDB" id="417697at2759"/>
<evidence type="ECO:0000313" key="2">
    <source>
        <dbReference type="Proteomes" id="UP001149079"/>
    </source>
</evidence>
<protein>
    <submittedName>
        <fullName evidence="1">Uncharacterized protein</fullName>
    </submittedName>
</protein>
<reference evidence="1" key="2">
    <citation type="journal article" date="2023" name="IMA Fungus">
        <title>Comparative genomic study of the Penicillium genus elucidates a diverse pangenome and 15 lateral gene transfer events.</title>
        <authorList>
            <person name="Petersen C."/>
            <person name="Sorensen T."/>
            <person name="Nielsen M.R."/>
            <person name="Sondergaard T.E."/>
            <person name="Sorensen J.L."/>
            <person name="Fitzpatrick D.A."/>
            <person name="Frisvad J.C."/>
            <person name="Nielsen K.L."/>
        </authorList>
    </citation>
    <scope>NUCLEOTIDE SEQUENCE</scope>
    <source>
        <strain evidence="1">IBT 22155</strain>
    </source>
</reference>
<dbReference type="Proteomes" id="UP001149079">
    <property type="component" value="Unassembled WGS sequence"/>
</dbReference>
<name>A0A9W9GTN5_9EURO</name>
<keyword evidence="2" id="KW-1185">Reference proteome</keyword>
<dbReference type="AlphaFoldDB" id="A0A9W9GTN5"/>
<sequence length="104" mass="11278">MLKLGMWPFAPQLVYDEISAGGFADVVRETYTTLGKDHLRATAQKWVAALMRALMPASMVVTGEARDEDEARGVVEGLAGEFEAHCQSARALVNLGVTVGRRVD</sequence>